<dbReference type="EC" id="1.-.-.-" evidence="7"/>
<evidence type="ECO:0000313" key="7">
    <source>
        <dbReference type="EMBL" id="MDK3073568.1"/>
    </source>
</evidence>
<evidence type="ECO:0000256" key="5">
    <source>
        <dbReference type="ARBA" id="ARBA00024042"/>
    </source>
</evidence>
<reference evidence="7 8" key="1">
    <citation type="submission" date="2023-05" db="EMBL/GenBank/DDBJ databases">
        <title>Sedimentitalea sp. nov. JM2-8.</title>
        <authorList>
            <person name="Huang J."/>
        </authorList>
    </citation>
    <scope>NUCLEOTIDE SEQUENCE [LARGE SCALE GENOMIC DNA]</scope>
    <source>
        <strain evidence="7 8">JM2-8</strain>
    </source>
</reference>
<dbReference type="Gene3D" id="3.20.20.70">
    <property type="entry name" value="Aldolase class I"/>
    <property type="match status" value="1"/>
</dbReference>
<dbReference type="PIRSF" id="PIRSF000138">
    <property type="entry name" value="Al-hdrx_acd_dh"/>
    <property type="match status" value="1"/>
</dbReference>
<evidence type="ECO:0000256" key="3">
    <source>
        <dbReference type="ARBA" id="ARBA00022643"/>
    </source>
</evidence>
<proteinExistence type="inferred from homology"/>
<feature type="domain" description="FMN hydroxy acid dehydrogenase" evidence="6">
    <location>
        <begin position="2"/>
        <end position="382"/>
    </location>
</feature>
<keyword evidence="3" id="KW-0288">FMN</keyword>
<dbReference type="GO" id="GO:0016491">
    <property type="term" value="F:oxidoreductase activity"/>
    <property type="evidence" value="ECO:0007669"/>
    <property type="project" value="UniProtKB-KW"/>
</dbReference>
<accession>A0ABT7FEM2</accession>
<evidence type="ECO:0000256" key="2">
    <source>
        <dbReference type="ARBA" id="ARBA00022630"/>
    </source>
</evidence>
<gene>
    <name evidence="7" type="ORF">QO034_10640</name>
</gene>
<keyword evidence="2" id="KW-0285">Flavoprotein</keyword>
<dbReference type="SUPFAM" id="SSF51395">
    <property type="entry name" value="FMN-linked oxidoreductases"/>
    <property type="match status" value="1"/>
</dbReference>
<comment type="caution">
    <text evidence="7">The sequence shown here is derived from an EMBL/GenBank/DDBJ whole genome shotgun (WGS) entry which is preliminary data.</text>
</comment>
<dbReference type="RefSeq" id="WP_284485509.1">
    <property type="nucleotide sequence ID" value="NZ_JASNJE010000011.1"/>
</dbReference>
<keyword evidence="4 7" id="KW-0560">Oxidoreductase</keyword>
<dbReference type="PANTHER" id="PTHR10578">
    <property type="entry name" value="S -2-HYDROXY-ACID OXIDASE-RELATED"/>
    <property type="match status" value="1"/>
</dbReference>
<evidence type="ECO:0000256" key="4">
    <source>
        <dbReference type="ARBA" id="ARBA00023002"/>
    </source>
</evidence>
<dbReference type="Proteomes" id="UP001227126">
    <property type="component" value="Unassembled WGS sequence"/>
</dbReference>
<dbReference type="InterPro" id="IPR037396">
    <property type="entry name" value="FMN_HAD"/>
</dbReference>
<dbReference type="PANTHER" id="PTHR10578:SF107">
    <property type="entry name" value="2-HYDROXYACID OXIDASE 1"/>
    <property type="match status" value="1"/>
</dbReference>
<dbReference type="CDD" id="cd02809">
    <property type="entry name" value="alpha_hydroxyacid_oxid_FMN"/>
    <property type="match status" value="1"/>
</dbReference>
<name>A0ABT7FEM2_9RHOB</name>
<protein>
    <submittedName>
        <fullName evidence="7">Alpha-hydroxy acid oxidase</fullName>
        <ecNumber evidence="7">1.-.-.-</ecNumber>
    </submittedName>
</protein>
<dbReference type="PROSITE" id="PS51349">
    <property type="entry name" value="FMN_HYDROXY_ACID_DH_2"/>
    <property type="match status" value="1"/>
</dbReference>
<evidence type="ECO:0000259" key="6">
    <source>
        <dbReference type="PROSITE" id="PS51349"/>
    </source>
</evidence>
<dbReference type="EMBL" id="JASNJE010000011">
    <property type="protein sequence ID" value="MDK3073568.1"/>
    <property type="molecule type" value="Genomic_DNA"/>
</dbReference>
<organism evidence="7 8">
    <name type="scientific">Sedimentitalea xiamensis</name>
    <dbReference type="NCBI Taxonomy" id="3050037"/>
    <lineage>
        <taxon>Bacteria</taxon>
        <taxon>Pseudomonadati</taxon>
        <taxon>Pseudomonadota</taxon>
        <taxon>Alphaproteobacteria</taxon>
        <taxon>Rhodobacterales</taxon>
        <taxon>Paracoccaceae</taxon>
        <taxon>Sedimentitalea</taxon>
    </lineage>
</organism>
<dbReference type="Pfam" id="PF01070">
    <property type="entry name" value="FMN_dh"/>
    <property type="match status" value="1"/>
</dbReference>
<dbReference type="InterPro" id="IPR012133">
    <property type="entry name" value="Alpha-hydoxy_acid_DH_FMN"/>
</dbReference>
<evidence type="ECO:0000256" key="1">
    <source>
        <dbReference type="ARBA" id="ARBA00001917"/>
    </source>
</evidence>
<sequence length="382" mass="41968">MDLHSTYPGVMDLKWRAEKRLPKFVWEYLDSGTGTEATKARNRAALDRVGFLPSILHGPIDPDLTTRFLGRDFPMPFGMAPIGMSGLIWPNAEPLLARAAAGAGLPFCLSTVASRNPEDIAPHLGDHAWFQMYPPKKEDIRRDLLDRARAAGFTTLVLTVDVPMASRRERQTRSGLTQPPRLTPRLLAQIALRPAWAMGMARTGMPRMRTLDKYIDGSRKNLPPTAHIGYILRTSPDRDYVAWLRDHWDGPFIVKGVMRSEDAAGMEEIGVDALWVSNHAGRQFDGTLATIETLPGLRAATRLPLIFDSGVEGGLDILRALALGADFVMLGRAFHFALAALGDRGPAHLIEILALDMQANMGQIGAHDLSALPDAIDMRSLA</sequence>
<evidence type="ECO:0000313" key="8">
    <source>
        <dbReference type="Proteomes" id="UP001227126"/>
    </source>
</evidence>
<dbReference type="InterPro" id="IPR000262">
    <property type="entry name" value="FMN-dep_DH"/>
</dbReference>
<dbReference type="InterPro" id="IPR013785">
    <property type="entry name" value="Aldolase_TIM"/>
</dbReference>
<keyword evidence="8" id="KW-1185">Reference proteome</keyword>
<comment type="similarity">
    <text evidence="5">Belongs to the FMN-dependent alpha-hydroxy acid dehydrogenase family.</text>
</comment>
<comment type="cofactor">
    <cofactor evidence="1">
        <name>FMN</name>
        <dbReference type="ChEBI" id="CHEBI:58210"/>
    </cofactor>
</comment>